<evidence type="ECO:0000313" key="3">
    <source>
        <dbReference type="Proteomes" id="UP001216907"/>
    </source>
</evidence>
<protein>
    <recommendedName>
        <fullName evidence="4">Ribbon-helix-helix protein CopG domain-containing protein</fullName>
    </recommendedName>
</protein>
<dbReference type="EMBL" id="JARRAG010000001">
    <property type="protein sequence ID" value="MDG3003276.1"/>
    <property type="molecule type" value="Genomic_DNA"/>
</dbReference>
<accession>A0ABT6F6R7</accession>
<gene>
    <name evidence="2" type="ORF">PZE19_05820</name>
</gene>
<reference evidence="2 3" key="1">
    <citation type="submission" date="2023-03" db="EMBL/GenBank/DDBJ databases">
        <title>Paludisphaera mucosa sp. nov. a novel planctomycete from northern fen.</title>
        <authorList>
            <person name="Ivanova A."/>
        </authorList>
    </citation>
    <scope>NUCLEOTIDE SEQUENCE [LARGE SCALE GENOMIC DNA]</scope>
    <source>
        <strain evidence="2 3">Pla2</strain>
    </source>
</reference>
<keyword evidence="3" id="KW-1185">Reference proteome</keyword>
<organism evidence="2 3">
    <name type="scientific">Paludisphaera mucosa</name>
    <dbReference type="NCBI Taxonomy" id="3030827"/>
    <lineage>
        <taxon>Bacteria</taxon>
        <taxon>Pseudomonadati</taxon>
        <taxon>Planctomycetota</taxon>
        <taxon>Planctomycetia</taxon>
        <taxon>Isosphaerales</taxon>
        <taxon>Isosphaeraceae</taxon>
        <taxon>Paludisphaera</taxon>
    </lineage>
</organism>
<dbReference type="RefSeq" id="WP_277859630.1">
    <property type="nucleotide sequence ID" value="NZ_JARRAG010000001.1"/>
</dbReference>
<evidence type="ECO:0000256" key="1">
    <source>
        <dbReference type="SAM" id="MobiDB-lite"/>
    </source>
</evidence>
<name>A0ABT6F6R7_9BACT</name>
<feature type="region of interest" description="Disordered" evidence="1">
    <location>
        <begin position="36"/>
        <end position="61"/>
    </location>
</feature>
<sequence length="61" mass="6952">MPETKPKPETTRSRMNLVVDDDIAETIRIEAVKTKKRPGEVASERLRDSYRQAPMRTGHAS</sequence>
<proteinExistence type="predicted"/>
<dbReference type="Proteomes" id="UP001216907">
    <property type="component" value="Unassembled WGS sequence"/>
</dbReference>
<comment type="caution">
    <text evidence="2">The sequence shown here is derived from an EMBL/GenBank/DDBJ whole genome shotgun (WGS) entry which is preliminary data.</text>
</comment>
<feature type="compositionally biased region" description="Basic and acidic residues" evidence="1">
    <location>
        <begin position="36"/>
        <end position="50"/>
    </location>
</feature>
<evidence type="ECO:0008006" key="4">
    <source>
        <dbReference type="Google" id="ProtNLM"/>
    </source>
</evidence>
<evidence type="ECO:0000313" key="2">
    <source>
        <dbReference type="EMBL" id="MDG3003276.1"/>
    </source>
</evidence>